<dbReference type="InterPro" id="IPR052168">
    <property type="entry name" value="Cytochrome_b561_oxidase"/>
</dbReference>
<evidence type="ECO:0000256" key="10">
    <source>
        <dbReference type="ARBA" id="ARBA00023004"/>
    </source>
</evidence>
<proteinExistence type="inferred from homology"/>
<evidence type="ECO:0000256" key="6">
    <source>
        <dbReference type="ARBA" id="ARBA00022692"/>
    </source>
</evidence>
<evidence type="ECO:0000256" key="7">
    <source>
        <dbReference type="ARBA" id="ARBA00022723"/>
    </source>
</evidence>
<comment type="cofactor">
    <cofactor evidence="1">
        <name>heme b</name>
        <dbReference type="ChEBI" id="CHEBI:60344"/>
    </cofactor>
</comment>
<feature type="transmembrane region" description="Helical" evidence="13">
    <location>
        <begin position="136"/>
        <end position="160"/>
    </location>
</feature>
<evidence type="ECO:0000256" key="2">
    <source>
        <dbReference type="ARBA" id="ARBA00004651"/>
    </source>
</evidence>
<keyword evidence="7" id="KW-0479">Metal-binding</keyword>
<keyword evidence="4" id="KW-1003">Cell membrane</keyword>
<dbReference type="Pfam" id="PF01292">
    <property type="entry name" value="Ni_hydr_CYTB"/>
    <property type="match status" value="1"/>
</dbReference>
<feature type="transmembrane region" description="Helical" evidence="13">
    <location>
        <begin position="12"/>
        <end position="34"/>
    </location>
</feature>
<evidence type="ECO:0000256" key="13">
    <source>
        <dbReference type="SAM" id="Phobius"/>
    </source>
</evidence>
<dbReference type="PANTHER" id="PTHR30529">
    <property type="entry name" value="CYTOCHROME B561"/>
    <property type="match status" value="1"/>
</dbReference>
<organism evidence="15 16">
    <name type="scientific">Pseudomonas paraeruginosa</name>
    <dbReference type="NCBI Taxonomy" id="2994495"/>
    <lineage>
        <taxon>Bacteria</taxon>
        <taxon>Pseudomonadati</taxon>
        <taxon>Pseudomonadota</taxon>
        <taxon>Gammaproteobacteria</taxon>
        <taxon>Pseudomonadales</taxon>
        <taxon>Pseudomonadaceae</taxon>
        <taxon>Pseudomonas</taxon>
    </lineage>
</organism>
<evidence type="ECO:0000256" key="1">
    <source>
        <dbReference type="ARBA" id="ARBA00001970"/>
    </source>
</evidence>
<keyword evidence="3" id="KW-0813">Transport</keyword>
<dbReference type="PANTHER" id="PTHR30529:SF1">
    <property type="entry name" value="CYTOCHROME B561 HOMOLOG 2"/>
    <property type="match status" value="1"/>
</dbReference>
<reference evidence="15 16" key="1">
    <citation type="submission" date="2018-02" db="EMBL/GenBank/DDBJ databases">
        <title>FDA/CDC Antimicrobial Resistant Isolate Bank Genome Sequencing.</title>
        <authorList>
            <person name="Benahmed F.H."/>
            <person name="Lutgring J.D."/>
            <person name="Yoo B."/>
            <person name="Machado M."/>
            <person name="Brown A."/>
            <person name="McAllister G."/>
            <person name="Perry A."/>
            <person name="Halpin A.L."/>
            <person name="Vavikolanu K."/>
            <person name="Ott S."/>
            <person name="Zhao X."/>
            <person name="Tallon L.J."/>
            <person name="Sadzewicz L."/>
            <person name="Aluvathingal J."/>
            <person name="Nadendla S."/>
            <person name="Voskania-kordi A."/>
            <person name="Simonyan V."/>
            <person name="Patel J."/>
            <person name="Shawar R.M."/>
        </authorList>
    </citation>
    <scope>NUCLEOTIDE SEQUENCE [LARGE SCALE GENOMIC DNA]</scope>
    <source>
        <strain evidence="15 16">AR_0356</strain>
    </source>
</reference>
<evidence type="ECO:0000259" key="14">
    <source>
        <dbReference type="Pfam" id="PF01292"/>
    </source>
</evidence>
<dbReference type="GO" id="GO:0005886">
    <property type="term" value="C:plasma membrane"/>
    <property type="evidence" value="ECO:0007669"/>
    <property type="project" value="UniProtKB-SubCell"/>
</dbReference>
<evidence type="ECO:0000256" key="4">
    <source>
        <dbReference type="ARBA" id="ARBA00022475"/>
    </source>
</evidence>
<accession>A0A2R3IYD4</accession>
<evidence type="ECO:0000313" key="16">
    <source>
        <dbReference type="Proteomes" id="UP000238390"/>
    </source>
</evidence>
<evidence type="ECO:0000256" key="3">
    <source>
        <dbReference type="ARBA" id="ARBA00022448"/>
    </source>
</evidence>
<keyword evidence="8" id="KW-0249">Electron transport</keyword>
<sequence length="171" mass="19084">MTFDKYTRPRRLLHWCFAVIIIWASLSGFVNALFELPAPIPDTIAFVNVSLTTLLIPLLGARVYYALAHPAAEEPEQQGEALRLLAKAGHLALYVLIGLVLLTGVLMMERPIDFFGLLVFPQPLHEPLLTGFFNRAHRYSCVVLALLVVGHVAAVAFHHLRGQPVLRRMLP</sequence>
<keyword evidence="9 13" id="KW-1133">Transmembrane helix</keyword>
<keyword evidence="5" id="KW-0349">Heme</keyword>
<feature type="transmembrane region" description="Helical" evidence="13">
    <location>
        <begin position="88"/>
        <end position="108"/>
    </location>
</feature>
<dbReference type="InterPro" id="IPR011577">
    <property type="entry name" value="Cyt_b561_bac/Ni-Hgenase"/>
</dbReference>
<name>A0A2R3IYD4_9PSED</name>
<dbReference type="AlphaFoldDB" id="A0A2R3IYD4"/>
<dbReference type="InterPro" id="IPR016174">
    <property type="entry name" value="Di-haem_cyt_TM"/>
</dbReference>
<gene>
    <name evidence="15" type="ORF">CSB93_2571</name>
</gene>
<keyword evidence="10" id="KW-0408">Iron</keyword>
<comment type="similarity">
    <text evidence="12">Belongs to the cytochrome b561 family.</text>
</comment>
<dbReference type="GO" id="GO:0009055">
    <property type="term" value="F:electron transfer activity"/>
    <property type="evidence" value="ECO:0007669"/>
    <property type="project" value="InterPro"/>
</dbReference>
<dbReference type="RefSeq" id="WP_043104063.1">
    <property type="nucleotide sequence ID" value="NZ_CP027169.1"/>
</dbReference>
<feature type="transmembrane region" description="Helical" evidence="13">
    <location>
        <begin position="46"/>
        <end position="67"/>
    </location>
</feature>
<dbReference type="Proteomes" id="UP000238390">
    <property type="component" value="Chromosome"/>
</dbReference>
<evidence type="ECO:0000256" key="9">
    <source>
        <dbReference type="ARBA" id="ARBA00022989"/>
    </source>
</evidence>
<keyword evidence="11 13" id="KW-0472">Membrane</keyword>
<evidence type="ECO:0000256" key="8">
    <source>
        <dbReference type="ARBA" id="ARBA00022982"/>
    </source>
</evidence>
<protein>
    <submittedName>
        <fullName evidence="15">Prokaryotic cytochrome b561 family protein</fullName>
    </submittedName>
</protein>
<keyword evidence="16" id="KW-1185">Reference proteome</keyword>
<keyword evidence="6 13" id="KW-0812">Transmembrane</keyword>
<dbReference type="GO" id="GO:0022904">
    <property type="term" value="P:respiratory electron transport chain"/>
    <property type="evidence" value="ECO:0007669"/>
    <property type="project" value="InterPro"/>
</dbReference>
<dbReference type="GO" id="GO:0020037">
    <property type="term" value="F:heme binding"/>
    <property type="evidence" value="ECO:0007669"/>
    <property type="project" value="TreeGrafter"/>
</dbReference>
<evidence type="ECO:0000256" key="12">
    <source>
        <dbReference type="ARBA" id="ARBA00037975"/>
    </source>
</evidence>
<evidence type="ECO:0000313" key="15">
    <source>
        <dbReference type="EMBL" id="AVK06906.1"/>
    </source>
</evidence>
<dbReference type="EMBL" id="CP027169">
    <property type="protein sequence ID" value="AVK06906.1"/>
    <property type="molecule type" value="Genomic_DNA"/>
</dbReference>
<dbReference type="GO" id="GO:0046872">
    <property type="term" value="F:metal ion binding"/>
    <property type="evidence" value="ECO:0007669"/>
    <property type="project" value="UniProtKB-KW"/>
</dbReference>
<evidence type="ECO:0000256" key="5">
    <source>
        <dbReference type="ARBA" id="ARBA00022617"/>
    </source>
</evidence>
<evidence type="ECO:0000256" key="11">
    <source>
        <dbReference type="ARBA" id="ARBA00023136"/>
    </source>
</evidence>
<comment type="subcellular location">
    <subcellularLocation>
        <location evidence="2">Cell membrane</location>
        <topology evidence="2">Multi-pass membrane protein</topology>
    </subcellularLocation>
</comment>
<dbReference type="SUPFAM" id="SSF81342">
    <property type="entry name" value="Transmembrane di-heme cytochromes"/>
    <property type="match status" value="1"/>
</dbReference>
<feature type="domain" description="Cytochrome b561 bacterial/Ni-hydrogenase" evidence="14">
    <location>
        <begin position="6"/>
        <end position="171"/>
    </location>
</feature>